<gene>
    <name evidence="1" type="ORF">COY52_01635</name>
</gene>
<name>A0A2M7SFF4_9BACT</name>
<evidence type="ECO:0000313" key="2">
    <source>
        <dbReference type="Proteomes" id="UP000229307"/>
    </source>
</evidence>
<comment type="caution">
    <text evidence="1">The sequence shown here is derived from an EMBL/GenBank/DDBJ whole genome shotgun (WGS) entry which is preliminary data.</text>
</comment>
<dbReference type="Proteomes" id="UP000229307">
    <property type="component" value="Unassembled WGS sequence"/>
</dbReference>
<reference evidence="2" key="1">
    <citation type="submission" date="2017-09" db="EMBL/GenBank/DDBJ databases">
        <title>Depth-based differentiation of microbial function through sediment-hosted aquifers and enrichment of novel symbionts in the deep terrestrial subsurface.</title>
        <authorList>
            <person name="Probst A.J."/>
            <person name="Ladd B."/>
            <person name="Jarett J.K."/>
            <person name="Geller-Mcgrath D.E."/>
            <person name="Sieber C.M.K."/>
            <person name="Emerson J.B."/>
            <person name="Anantharaman K."/>
            <person name="Thomas B.C."/>
            <person name="Malmstrom R."/>
            <person name="Stieglmeier M."/>
            <person name="Klingl A."/>
            <person name="Woyke T."/>
            <person name="Ryan C.M."/>
            <person name="Banfield J.F."/>
        </authorList>
    </citation>
    <scope>NUCLEOTIDE SEQUENCE [LARGE SCALE GENOMIC DNA]</scope>
</reference>
<dbReference type="AlphaFoldDB" id="A0A2M7SFF4"/>
<organism evidence="1 2">
    <name type="scientific">Candidatus Desantisbacteria bacterium CG_4_10_14_0_8_um_filter_48_22</name>
    <dbReference type="NCBI Taxonomy" id="1974543"/>
    <lineage>
        <taxon>Bacteria</taxon>
        <taxon>Candidatus Desantisiibacteriota</taxon>
    </lineage>
</organism>
<dbReference type="EMBL" id="PFMR01000049">
    <property type="protein sequence ID" value="PIZ18023.1"/>
    <property type="molecule type" value="Genomic_DNA"/>
</dbReference>
<accession>A0A2M7SFF4</accession>
<proteinExistence type="predicted"/>
<evidence type="ECO:0000313" key="1">
    <source>
        <dbReference type="EMBL" id="PIZ18023.1"/>
    </source>
</evidence>
<sequence>MAKISKVLDEIHRIREEIYEEEKGLTTEEVLKKIHSESERIMKKYNLKLRRVENKETVRV</sequence>
<protein>
    <submittedName>
        <fullName evidence="1">Uncharacterized protein</fullName>
    </submittedName>
</protein>